<dbReference type="EMBL" id="MLAE01000005">
    <property type="protein sequence ID" value="OOF79837.1"/>
    <property type="molecule type" value="Genomic_DNA"/>
</dbReference>
<name>A0A1V3KQ81_9PAST</name>
<gene>
    <name evidence="1" type="ORF">BKG96_00910</name>
</gene>
<dbReference type="RefSeq" id="WP_077586026.1">
    <property type="nucleotide sequence ID" value="NZ_MLAE01000005.1"/>
</dbReference>
<comment type="caution">
    <text evidence="1">The sequence shown here is derived from an EMBL/GenBank/DDBJ whole genome shotgun (WGS) entry which is preliminary data.</text>
</comment>
<dbReference type="Proteomes" id="UP000189114">
    <property type="component" value="Unassembled WGS sequence"/>
</dbReference>
<protein>
    <submittedName>
        <fullName evidence="1">Uncharacterized protein</fullName>
    </submittedName>
</protein>
<evidence type="ECO:0000313" key="2">
    <source>
        <dbReference type="Proteomes" id="UP000189114"/>
    </source>
</evidence>
<reference evidence="2" key="1">
    <citation type="submission" date="2016-10" db="EMBL/GenBank/DDBJ databases">
        <title>Rodentibacter gen. nov. and new species.</title>
        <authorList>
            <person name="Christensen H."/>
        </authorList>
    </citation>
    <scope>NUCLEOTIDE SEQUENCE [LARGE SCALE GENOMIC DNA]</scope>
    <source>
        <strain evidence="2">Ppn152</strain>
    </source>
</reference>
<accession>A0A1V3KQ81</accession>
<dbReference type="AlphaFoldDB" id="A0A1V3KQ81"/>
<organism evidence="1 2">
    <name type="scientific">Rodentibacter caecimuris</name>
    <dbReference type="NCBI Taxonomy" id="1796644"/>
    <lineage>
        <taxon>Bacteria</taxon>
        <taxon>Pseudomonadati</taxon>
        <taxon>Pseudomonadota</taxon>
        <taxon>Gammaproteobacteria</taxon>
        <taxon>Pasteurellales</taxon>
        <taxon>Pasteurellaceae</taxon>
        <taxon>Rodentibacter</taxon>
    </lineage>
</organism>
<evidence type="ECO:0000313" key="1">
    <source>
        <dbReference type="EMBL" id="OOF79837.1"/>
    </source>
</evidence>
<sequence>MAYIRNLSLNFAVQALFERLNLSLSKKRLGSLSESALLRLSESIEIQGAVQRQINVEPNLCIAWFTLAL</sequence>
<proteinExistence type="predicted"/>